<feature type="compositionally biased region" description="Polar residues" evidence="1">
    <location>
        <begin position="95"/>
        <end position="115"/>
    </location>
</feature>
<evidence type="ECO:0000256" key="1">
    <source>
        <dbReference type="SAM" id="MobiDB-lite"/>
    </source>
</evidence>
<accession>A0A1V4J7Q1</accession>
<evidence type="ECO:0000313" key="3">
    <source>
        <dbReference type="Proteomes" id="UP000190648"/>
    </source>
</evidence>
<gene>
    <name evidence="2" type="ORF">AV530_013773</name>
</gene>
<name>A0A1V4J7Q1_PATFA</name>
<protein>
    <submittedName>
        <fullName evidence="2">Uncharacterized protein</fullName>
    </submittedName>
</protein>
<proteinExistence type="predicted"/>
<dbReference type="EMBL" id="LSYS01008642">
    <property type="protein sequence ID" value="OPJ68282.1"/>
    <property type="molecule type" value="Genomic_DNA"/>
</dbReference>
<organism evidence="2 3">
    <name type="scientific">Patagioenas fasciata monilis</name>
    <dbReference type="NCBI Taxonomy" id="372326"/>
    <lineage>
        <taxon>Eukaryota</taxon>
        <taxon>Metazoa</taxon>
        <taxon>Chordata</taxon>
        <taxon>Craniata</taxon>
        <taxon>Vertebrata</taxon>
        <taxon>Euteleostomi</taxon>
        <taxon>Archelosauria</taxon>
        <taxon>Archosauria</taxon>
        <taxon>Dinosauria</taxon>
        <taxon>Saurischia</taxon>
        <taxon>Theropoda</taxon>
        <taxon>Coelurosauria</taxon>
        <taxon>Aves</taxon>
        <taxon>Neognathae</taxon>
        <taxon>Neoaves</taxon>
        <taxon>Columbimorphae</taxon>
        <taxon>Columbiformes</taxon>
        <taxon>Columbidae</taxon>
        <taxon>Patagioenas</taxon>
    </lineage>
</organism>
<feature type="region of interest" description="Disordered" evidence="1">
    <location>
        <begin position="46"/>
        <end position="115"/>
    </location>
</feature>
<feature type="compositionally biased region" description="Basic and acidic residues" evidence="1">
    <location>
        <begin position="74"/>
        <end position="83"/>
    </location>
</feature>
<evidence type="ECO:0000313" key="2">
    <source>
        <dbReference type="EMBL" id="OPJ68282.1"/>
    </source>
</evidence>
<comment type="caution">
    <text evidence="2">The sequence shown here is derived from an EMBL/GenBank/DDBJ whole genome shotgun (WGS) entry which is preliminary data.</text>
</comment>
<reference evidence="2 3" key="1">
    <citation type="submission" date="2016-02" db="EMBL/GenBank/DDBJ databases">
        <title>Band-tailed pigeon sequencing and assembly.</title>
        <authorList>
            <person name="Soares A.E."/>
            <person name="Novak B.J."/>
            <person name="Rice E.S."/>
            <person name="O'Connell B."/>
            <person name="Chang D."/>
            <person name="Weber S."/>
            <person name="Shapiro B."/>
        </authorList>
    </citation>
    <scope>NUCLEOTIDE SEQUENCE [LARGE SCALE GENOMIC DNA]</scope>
    <source>
        <strain evidence="2">BTP2013</strain>
        <tissue evidence="2">Blood</tissue>
    </source>
</reference>
<keyword evidence="3" id="KW-1185">Reference proteome</keyword>
<dbReference type="AlphaFoldDB" id="A0A1V4J7Q1"/>
<dbReference type="Proteomes" id="UP000190648">
    <property type="component" value="Unassembled WGS sequence"/>
</dbReference>
<sequence>MSFSVRKCVNSKKRVRKTTNICALALALAKSELYCAKLEKPNAEQRTGNNICGGHGGSAHLPLLPAGPSGRGRRLPEPEDRGARVCCGPVHRRNSPYTQQEVPVQFQPEAQSSRG</sequence>